<feature type="transmembrane region" description="Helical" evidence="1">
    <location>
        <begin position="125"/>
        <end position="146"/>
    </location>
</feature>
<feature type="transmembrane region" description="Helical" evidence="1">
    <location>
        <begin position="81"/>
        <end position="105"/>
    </location>
</feature>
<evidence type="ECO:0000313" key="3">
    <source>
        <dbReference type="Proteomes" id="UP000000346"/>
    </source>
</evidence>
<dbReference type="KEGG" id="asc:ASAC_0286"/>
<dbReference type="GeneID" id="9498509"/>
<evidence type="ECO:0000313" key="2">
    <source>
        <dbReference type="EMBL" id="ADL18693.1"/>
    </source>
</evidence>
<reference evidence="2 3" key="1">
    <citation type="journal article" date="2010" name="Appl. Environ. Microbiol.">
        <title>The genome sequence of the crenarchaeon Acidilobus saccharovorans supports a new order, Acidilobales, and suggests an important ecological role in terrestrial acidic hot springs.</title>
        <authorList>
            <person name="Mardanov A.V."/>
            <person name="Svetlitchnyi V.A."/>
            <person name="Beletsky A.V."/>
            <person name="Prokofeva M.I."/>
            <person name="Bonch-Osmolovskaya E.A."/>
            <person name="Ravin N.V."/>
            <person name="Skryabin K.G."/>
        </authorList>
    </citation>
    <scope>NUCLEOTIDE SEQUENCE [LARGE SCALE GENOMIC DNA]</scope>
    <source>
        <strain evidence="3">DSM 16705 / JCM 18335 / VKM B-2471 / 345-15</strain>
    </source>
</reference>
<feature type="transmembrane region" description="Helical" evidence="1">
    <location>
        <begin position="177"/>
        <end position="199"/>
    </location>
</feature>
<feature type="transmembrane region" description="Helical" evidence="1">
    <location>
        <begin position="153"/>
        <end position="171"/>
    </location>
</feature>
<protein>
    <submittedName>
        <fullName evidence="2">Uncharacterized protein</fullName>
    </submittedName>
</protein>
<proteinExistence type="predicted"/>
<name>D9Q055_ACIS3</name>
<evidence type="ECO:0000256" key="1">
    <source>
        <dbReference type="SAM" id="Phobius"/>
    </source>
</evidence>
<keyword evidence="1" id="KW-0472">Membrane</keyword>
<gene>
    <name evidence="2" type="ordered locus">ASAC_0286</name>
</gene>
<dbReference type="STRING" id="666510.ASAC_0286"/>
<keyword evidence="1" id="KW-0812">Transmembrane</keyword>
<accession>D9Q055</accession>
<dbReference type="HOGENOM" id="CLU_1269851_0_0_2"/>
<feature type="transmembrane region" description="Helical" evidence="1">
    <location>
        <begin position="36"/>
        <end position="60"/>
    </location>
</feature>
<dbReference type="Proteomes" id="UP000000346">
    <property type="component" value="Chromosome"/>
</dbReference>
<organism evidence="2 3">
    <name type="scientific">Acidilobus saccharovorans (strain DSM 16705 / JCM 18335 / VKM B-2471 / 345-15)</name>
    <dbReference type="NCBI Taxonomy" id="666510"/>
    <lineage>
        <taxon>Archaea</taxon>
        <taxon>Thermoproteota</taxon>
        <taxon>Thermoprotei</taxon>
        <taxon>Acidilobales</taxon>
        <taxon>Acidilobaceae</taxon>
        <taxon>Acidilobus</taxon>
    </lineage>
</organism>
<sequence>MSWARIVAVLAVATAVEALSMVARQRPIAATSLGSFIYYVLLLSVLPLVTAVGAAVSVVLTGSPYPGIAISAIPLSLSSSFQALLVGLASLVVSLVATLATYFLLELRDRQPGSGPIARARSPSAVPLASASLGLAIQSFSASITGSLIYSEAVYLAASVTAAVISSLASRGLLKELAYGLLSSLGPLGLAVVLSTVLIQERGLDRMSQGVQAPKKP</sequence>
<keyword evidence="1" id="KW-1133">Transmembrane helix</keyword>
<dbReference type="EMBL" id="CP001742">
    <property type="protein sequence ID" value="ADL18693.1"/>
    <property type="molecule type" value="Genomic_DNA"/>
</dbReference>
<dbReference type="RefSeq" id="WP_013266205.1">
    <property type="nucleotide sequence ID" value="NC_014374.1"/>
</dbReference>
<dbReference type="InParanoid" id="D9Q055"/>
<keyword evidence="3" id="KW-1185">Reference proteome</keyword>
<dbReference type="AlphaFoldDB" id="D9Q055"/>